<dbReference type="Proteomes" id="UP001595075">
    <property type="component" value="Unassembled WGS sequence"/>
</dbReference>
<gene>
    <name evidence="2" type="ORF">VTL71DRAFT_10685</name>
</gene>
<feature type="region of interest" description="Disordered" evidence="1">
    <location>
        <begin position="44"/>
        <end position="72"/>
    </location>
</feature>
<reference evidence="2 3" key="1">
    <citation type="journal article" date="2024" name="Commun. Biol.">
        <title>Comparative genomic analysis of thermophilic fungi reveals convergent evolutionary adaptations and gene losses.</title>
        <authorList>
            <person name="Steindorff A.S."/>
            <person name="Aguilar-Pontes M.V."/>
            <person name="Robinson A.J."/>
            <person name="Andreopoulos B."/>
            <person name="LaButti K."/>
            <person name="Kuo A."/>
            <person name="Mondo S."/>
            <person name="Riley R."/>
            <person name="Otillar R."/>
            <person name="Haridas S."/>
            <person name="Lipzen A."/>
            <person name="Grimwood J."/>
            <person name="Schmutz J."/>
            <person name="Clum A."/>
            <person name="Reid I.D."/>
            <person name="Moisan M.C."/>
            <person name="Butler G."/>
            <person name="Nguyen T.T.M."/>
            <person name="Dewar K."/>
            <person name="Conant G."/>
            <person name="Drula E."/>
            <person name="Henrissat B."/>
            <person name="Hansel C."/>
            <person name="Singer S."/>
            <person name="Hutchinson M.I."/>
            <person name="de Vries R.P."/>
            <person name="Natvig D.O."/>
            <person name="Powell A.J."/>
            <person name="Tsang A."/>
            <person name="Grigoriev I.V."/>
        </authorList>
    </citation>
    <scope>NUCLEOTIDE SEQUENCE [LARGE SCALE GENOMIC DNA]</scope>
    <source>
        <strain evidence="2 3">CBS 494.80</strain>
    </source>
</reference>
<evidence type="ECO:0000313" key="3">
    <source>
        <dbReference type="Proteomes" id="UP001595075"/>
    </source>
</evidence>
<keyword evidence="3" id="KW-1185">Reference proteome</keyword>
<sequence>MPVCHVSSSNAGFEVKKQKRHDRHFRSLSIRPCCRIPTPLNFSHARKIETKESKSRTSSLSSTRELAGVKRQ</sequence>
<evidence type="ECO:0000256" key="1">
    <source>
        <dbReference type="SAM" id="MobiDB-lite"/>
    </source>
</evidence>
<name>A0ABR4CTT9_9HELO</name>
<protein>
    <submittedName>
        <fullName evidence="2">Uncharacterized protein</fullName>
    </submittedName>
</protein>
<proteinExistence type="predicted"/>
<dbReference type="EMBL" id="JAZHXI010000003">
    <property type="protein sequence ID" value="KAL2073361.1"/>
    <property type="molecule type" value="Genomic_DNA"/>
</dbReference>
<feature type="compositionally biased region" description="Basic and acidic residues" evidence="1">
    <location>
        <begin position="46"/>
        <end position="55"/>
    </location>
</feature>
<evidence type="ECO:0000313" key="2">
    <source>
        <dbReference type="EMBL" id="KAL2073361.1"/>
    </source>
</evidence>
<feature type="compositionally biased region" description="Low complexity" evidence="1">
    <location>
        <begin position="56"/>
        <end position="66"/>
    </location>
</feature>
<accession>A0ABR4CTT9</accession>
<comment type="caution">
    <text evidence="2">The sequence shown here is derived from an EMBL/GenBank/DDBJ whole genome shotgun (WGS) entry which is preliminary data.</text>
</comment>
<organism evidence="2 3">
    <name type="scientific">Oculimacula yallundae</name>
    <dbReference type="NCBI Taxonomy" id="86028"/>
    <lineage>
        <taxon>Eukaryota</taxon>
        <taxon>Fungi</taxon>
        <taxon>Dikarya</taxon>
        <taxon>Ascomycota</taxon>
        <taxon>Pezizomycotina</taxon>
        <taxon>Leotiomycetes</taxon>
        <taxon>Helotiales</taxon>
        <taxon>Ploettnerulaceae</taxon>
        <taxon>Oculimacula</taxon>
    </lineage>
</organism>